<proteinExistence type="predicted"/>
<sequence>MNELMRSALKAFDPTKKEPVSVKIFIGKPIYEQSNSSPHINESSENYECSTDQFGYDYMHQPCPECSKLKSESSNAPFIQMPVCSSMQQPLYNGPFNPSPFNHQQLFRPPVMIPGPPPSPFNRLPIRPPVMIPGPSAPFNRSFFRSPVMIPGPPPPTSFNRFPIRPPVMIPGPPPSFNRQLFQNPIMNPGPQSSFIRPLKIRKPKIVLKPDSTSRNTVEKFKGTIKELPEISIEIPDSNDEEKNESNDNVIFKKPNCPIQKKSNNNGKQLIKFKRISSVQFVAKLKLDKINPDDLRSPFTSVLGFVHFKNDIYFVIGWRKIPSFTKVGILRQQVETIFNTSIVKIYAGKIDFDNFDDPLSLINNCHHRRISLMFVLNPIFVRKHIRINFDERPGFQRHLGPFFDESNSIFEPSFTLTSTSLQRDGGTTKPVVIKLENTLDDNDSMAIKLENTMDDNDGKDNDSTIIIEPMADLNNENIQIKTEQNDDDD</sequence>
<protein>
    <submittedName>
        <fullName evidence="1">Uncharacterized protein</fullName>
    </submittedName>
</protein>
<accession>A0ABQ8JS86</accession>
<reference evidence="1 2" key="1">
    <citation type="journal article" date="2018" name="J. Allergy Clin. Immunol.">
        <title>High-quality assembly of Dermatophagoides pteronyssinus genome and transcriptome reveals a wide range of novel allergens.</title>
        <authorList>
            <person name="Liu X.Y."/>
            <person name="Yang K.Y."/>
            <person name="Wang M.Q."/>
            <person name="Kwok J.S."/>
            <person name="Zeng X."/>
            <person name="Yang Z."/>
            <person name="Xiao X.J."/>
            <person name="Lau C.P."/>
            <person name="Li Y."/>
            <person name="Huang Z.M."/>
            <person name="Ba J.G."/>
            <person name="Yim A.K."/>
            <person name="Ouyang C.Y."/>
            <person name="Ngai S.M."/>
            <person name="Chan T.F."/>
            <person name="Leung E.L."/>
            <person name="Liu L."/>
            <person name="Liu Z.G."/>
            <person name="Tsui S.K."/>
        </authorList>
    </citation>
    <scope>NUCLEOTIDE SEQUENCE [LARGE SCALE GENOMIC DNA]</scope>
    <source>
        <strain evidence="1">Derp</strain>
    </source>
</reference>
<evidence type="ECO:0000313" key="1">
    <source>
        <dbReference type="EMBL" id="KAH9425465.1"/>
    </source>
</evidence>
<organism evidence="1 2">
    <name type="scientific">Dermatophagoides pteronyssinus</name>
    <name type="common">European house dust mite</name>
    <dbReference type="NCBI Taxonomy" id="6956"/>
    <lineage>
        <taxon>Eukaryota</taxon>
        <taxon>Metazoa</taxon>
        <taxon>Ecdysozoa</taxon>
        <taxon>Arthropoda</taxon>
        <taxon>Chelicerata</taxon>
        <taxon>Arachnida</taxon>
        <taxon>Acari</taxon>
        <taxon>Acariformes</taxon>
        <taxon>Sarcoptiformes</taxon>
        <taxon>Astigmata</taxon>
        <taxon>Psoroptidia</taxon>
        <taxon>Analgoidea</taxon>
        <taxon>Pyroglyphidae</taxon>
        <taxon>Dermatophagoidinae</taxon>
        <taxon>Dermatophagoides</taxon>
    </lineage>
</organism>
<evidence type="ECO:0000313" key="2">
    <source>
        <dbReference type="Proteomes" id="UP000887458"/>
    </source>
</evidence>
<keyword evidence="2" id="KW-1185">Reference proteome</keyword>
<dbReference type="Proteomes" id="UP000887458">
    <property type="component" value="Unassembled WGS sequence"/>
</dbReference>
<comment type="caution">
    <text evidence="1">The sequence shown here is derived from an EMBL/GenBank/DDBJ whole genome shotgun (WGS) entry which is preliminary data.</text>
</comment>
<name>A0ABQ8JS86_DERPT</name>
<reference evidence="1 2" key="2">
    <citation type="journal article" date="2022" name="Mol. Biol. Evol.">
        <title>Comparative Genomics Reveals Insights into the Divergent Evolution of Astigmatic Mites and Household Pest Adaptations.</title>
        <authorList>
            <person name="Xiong Q."/>
            <person name="Wan A.T."/>
            <person name="Liu X."/>
            <person name="Fung C.S."/>
            <person name="Xiao X."/>
            <person name="Malainual N."/>
            <person name="Hou J."/>
            <person name="Wang L."/>
            <person name="Wang M."/>
            <person name="Yang K.Y."/>
            <person name="Cui Y."/>
            <person name="Leung E.L."/>
            <person name="Nong W."/>
            <person name="Shin S.K."/>
            <person name="Au S.W."/>
            <person name="Jeong K.Y."/>
            <person name="Chew F.T."/>
            <person name="Hui J.H."/>
            <person name="Leung T.F."/>
            <person name="Tungtrongchitr A."/>
            <person name="Zhong N."/>
            <person name="Liu Z."/>
            <person name="Tsui S.K."/>
        </authorList>
    </citation>
    <scope>NUCLEOTIDE SEQUENCE [LARGE SCALE GENOMIC DNA]</scope>
    <source>
        <strain evidence="1">Derp</strain>
    </source>
</reference>
<dbReference type="EMBL" id="NJHN03000018">
    <property type="protein sequence ID" value="KAH9425465.1"/>
    <property type="molecule type" value="Genomic_DNA"/>
</dbReference>
<gene>
    <name evidence="1" type="ORF">DERP_006073</name>
</gene>